<accession>A0A087HAW6</accession>
<dbReference type="EMBL" id="CM002871">
    <property type="protein sequence ID" value="KFK39268.1"/>
    <property type="molecule type" value="Genomic_DNA"/>
</dbReference>
<dbReference type="AlphaFoldDB" id="A0A087HAW6"/>
<keyword evidence="3" id="KW-1185">Reference proteome</keyword>
<sequence length="229" mass="23933">MVVMSRGGRRGSQGRGHRGSQGRGHGGRATTGDGRVNQIGDPDKQTVGSGGHVKPTVARTGGVSGLGCPSAALAKRTKIARGGVKRTGGDASTSHAPPPLNRREGKARASGLDTLAAVVEDATTSREPQIDNAGEVPARQSDGTPPQRVRSIGGGGFSYSSNPTGRFPPVISRSPDSQATVSVFRTKTVPQQFRDTTNRLPFAHLTSQATSRYHLSTINLNIQPWHQAS</sequence>
<proteinExistence type="predicted"/>
<dbReference type="Gramene" id="KFK39268">
    <property type="protein sequence ID" value="KFK39268"/>
    <property type="gene ID" value="AALP_AA3G222400"/>
</dbReference>
<reference evidence="3" key="1">
    <citation type="journal article" date="2015" name="Nat. Plants">
        <title>Genome expansion of Arabis alpina linked with retrotransposition and reduced symmetric DNA methylation.</title>
        <authorList>
            <person name="Willing E.M."/>
            <person name="Rawat V."/>
            <person name="Mandakova T."/>
            <person name="Maumus F."/>
            <person name="James G.V."/>
            <person name="Nordstroem K.J."/>
            <person name="Becker C."/>
            <person name="Warthmann N."/>
            <person name="Chica C."/>
            <person name="Szarzynska B."/>
            <person name="Zytnicki M."/>
            <person name="Albani M.C."/>
            <person name="Kiefer C."/>
            <person name="Bergonzi S."/>
            <person name="Castaings L."/>
            <person name="Mateos J.L."/>
            <person name="Berns M.C."/>
            <person name="Bujdoso N."/>
            <person name="Piofczyk T."/>
            <person name="de Lorenzo L."/>
            <person name="Barrero-Sicilia C."/>
            <person name="Mateos I."/>
            <person name="Piednoel M."/>
            <person name="Hagmann J."/>
            <person name="Chen-Min-Tao R."/>
            <person name="Iglesias-Fernandez R."/>
            <person name="Schuster S.C."/>
            <person name="Alonso-Blanco C."/>
            <person name="Roudier F."/>
            <person name="Carbonero P."/>
            <person name="Paz-Ares J."/>
            <person name="Davis S.J."/>
            <person name="Pecinka A."/>
            <person name="Quesneville H."/>
            <person name="Colot V."/>
            <person name="Lysak M.A."/>
            <person name="Weigel D."/>
            <person name="Coupland G."/>
            <person name="Schneeberger K."/>
        </authorList>
    </citation>
    <scope>NUCLEOTIDE SEQUENCE [LARGE SCALE GENOMIC DNA]</scope>
    <source>
        <strain evidence="3">cv. Pajares</strain>
    </source>
</reference>
<feature type="region of interest" description="Disordered" evidence="1">
    <location>
        <begin position="122"/>
        <end position="162"/>
    </location>
</feature>
<organism evidence="2 3">
    <name type="scientific">Arabis alpina</name>
    <name type="common">Alpine rock-cress</name>
    <dbReference type="NCBI Taxonomy" id="50452"/>
    <lineage>
        <taxon>Eukaryota</taxon>
        <taxon>Viridiplantae</taxon>
        <taxon>Streptophyta</taxon>
        <taxon>Embryophyta</taxon>
        <taxon>Tracheophyta</taxon>
        <taxon>Spermatophyta</taxon>
        <taxon>Magnoliopsida</taxon>
        <taxon>eudicotyledons</taxon>
        <taxon>Gunneridae</taxon>
        <taxon>Pentapetalae</taxon>
        <taxon>rosids</taxon>
        <taxon>malvids</taxon>
        <taxon>Brassicales</taxon>
        <taxon>Brassicaceae</taxon>
        <taxon>Arabideae</taxon>
        <taxon>Arabis</taxon>
    </lineage>
</organism>
<protein>
    <submittedName>
        <fullName evidence="2">Uncharacterized protein</fullName>
    </submittedName>
</protein>
<feature type="region of interest" description="Disordered" evidence="1">
    <location>
        <begin position="1"/>
        <end position="108"/>
    </location>
</feature>
<evidence type="ECO:0000313" key="2">
    <source>
        <dbReference type="EMBL" id="KFK39268.1"/>
    </source>
</evidence>
<dbReference type="Proteomes" id="UP000029120">
    <property type="component" value="Chromosome 3"/>
</dbReference>
<evidence type="ECO:0000313" key="3">
    <source>
        <dbReference type="Proteomes" id="UP000029120"/>
    </source>
</evidence>
<evidence type="ECO:0000256" key="1">
    <source>
        <dbReference type="SAM" id="MobiDB-lite"/>
    </source>
</evidence>
<gene>
    <name evidence="2" type="ordered locus">AALP_Aa3g222400</name>
</gene>
<name>A0A087HAW6_ARAAL</name>